<dbReference type="InterPro" id="IPR022951">
    <property type="entry name" value="UPF0309"/>
</dbReference>
<dbReference type="Proteomes" id="UP001596505">
    <property type="component" value="Unassembled WGS sequence"/>
</dbReference>
<dbReference type="InterPro" id="IPR035472">
    <property type="entry name" value="RpiR-like_SIS"/>
</dbReference>
<evidence type="ECO:0000313" key="4">
    <source>
        <dbReference type="Proteomes" id="UP001596505"/>
    </source>
</evidence>
<accession>A0ABW2PW62</accession>
<comment type="caution">
    <text evidence="3">The sequence shown here is derived from an EMBL/GenBank/DDBJ whole genome shotgun (WGS) entry which is preliminary data.</text>
</comment>
<dbReference type="SUPFAM" id="SSF53697">
    <property type="entry name" value="SIS domain"/>
    <property type="match status" value="1"/>
</dbReference>
<comment type="similarity">
    <text evidence="1">Belongs to the UPF0309 family.</text>
</comment>
<evidence type="ECO:0000256" key="1">
    <source>
        <dbReference type="HAMAP-Rule" id="MF_01240"/>
    </source>
</evidence>
<gene>
    <name evidence="3" type="ORF">ACFQRG_10570</name>
</gene>
<keyword evidence="4" id="KW-1185">Reference proteome</keyword>
<proteinExistence type="inferred from homology"/>
<evidence type="ECO:0000313" key="3">
    <source>
        <dbReference type="EMBL" id="MFC7393399.1"/>
    </source>
</evidence>
<dbReference type="Pfam" id="PF13580">
    <property type="entry name" value="SIS_2"/>
    <property type="match status" value="1"/>
</dbReference>
<dbReference type="InterPro" id="IPR050099">
    <property type="entry name" value="SIS_GmhA/DiaA_subfam"/>
</dbReference>
<dbReference type="InterPro" id="IPR046348">
    <property type="entry name" value="SIS_dom_sf"/>
</dbReference>
<sequence length="243" mass="26862">MLNKYLSCIEGILQQVKNDEATIKQAAQIIAKSIQNDGLIHIFGCGHSHLIGEEIFYRAGGLVPVHPIFIEDLMLHKGAARSSKLERQNHFIQPYLERYEIKKNDVFIVVSTSGINGVPIDAALYAKSKGAEVIALTSLSYSKQSESRHHSKKKLYEVADLVIDNHSEAGDAIIRDERIGQAFGPTSTVIGTAIINCIIVETIQYLADENIEPPIFISGNIEGADAHNQQLITKYKDRIPNLS</sequence>
<dbReference type="PANTHER" id="PTHR30390:SF7">
    <property type="entry name" value="PHOSPHOHEPTOSE ISOMERASE"/>
    <property type="match status" value="1"/>
</dbReference>
<dbReference type="PANTHER" id="PTHR30390">
    <property type="entry name" value="SEDOHEPTULOSE 7-PHOSPHATE ISOMERASE / DNAA INITIATOR-ASSOCIATING FACTOR FOR REPLICATION INITIATION"/>
    <property type="match status" value="1"/>
</dbReference>
<dbReference type="InterPro" id="IPR001347">
    <property type="entry name" value="SIS_dom"/>
</dbReference>
<dbReference type="Gene3D" id="3.40.50.10490">
    <property type="entry name" value="Glucose-6-phosphate isomerase like protein, domain 1"/>
    <property type="match status" value="1"/>
</dbReference>
<feature type="domain" description="SIS" evidence="2">
    <location>
        <begin position="30"/>
        <end position="210"/>
    </location>
</feature>
<reference evidence="4" key="1">
    <citation type="journal article" date="2019" name="Int. J. Syst. Evol. Microbiol.">
        <title>The Global Catalogue of Microorganisms (GCM) 10K type strain sequencing project: providing services to taxonomists for standard genome sequencing and annotation.</title>
        <authorList>
            <consortium name="The Broad Institute Genomics Platform"/>
            <consortium name="The Broad Institute Genome Sequencing Center for Infectious Disease"/>
            <person name="Wu L."/>
            <person name="Ma J."/>
        </authorList>
    </citation>
    <scope>NUCLEOTIDE SEQUENCE [LARGE SCALE GENOMIC DNA]</scope>
    <source>
        <strain evidence="4">CGMCC 1.16305</strain>
    </source>
</reference>
<evidence type="ECO:0000259" key="2">
    <source>
        <dbReference type="PROSITE" id="PS51464"/>
    </source>
</evidence>
<protein>
    <recommendedName>
        <fullName evidence="1">UPF0309 protein ACFQRG_10570</fullName>
    </recommendedName>
</protein>
<name>A0ABW2PW62_9BACL</name>
<dbReference type="RefSeq" id="WP_380965887.1">
    <property type="nucleotide sequence ID" value="NZ_JBHTCO010000012.1"/>
</dbReference>
<dbReference type="CDD" id="cd05013">
    <property type="entry name" value="SIS_RpiR"/>
    <property type="match status" value="1"/>
</dbReference>
<dbReference type="NCBIfam" id="NF002805">
    <property type="entry name" value="PRK02947.1"/>
    <property type="match status" value="1"/>
</dbReference>
<organism evidence="3 4">
    <name type="scientific">Scopulibacillus cellulosilyticus</name>
    <dbReference type="NCBI Taxonomy" id="2665665"/>
    <lineage>
        <taxon>Bacteria</taxon>
        <taxon>Bacillati</taxon>
        <taxon>Bacillota</taxon>
        <taxon>Bacilli</taxon>
        <taxon>Bacillales</taxon>
        <taxon>Sporolactobacillaceae</taxon>
        <taxon>Scopulibacillus</taxon>
    </lineage>
</organism>
<dbReference type="PROSITE" id="PS51464">
    <property type="entry name" value="SIS"/>
    <property type="match status" value="1"/>
</dbReference>
<dbReference type="EMBL" id="JBHTCO010000012">
    <property type="protein sequence ID" value="MFC7393399.1"/>
    <property type="molecule type" value="Genomic_DNA"/>
</dbReference>
<dbReference type="HAMAP" id="MF_01240">
    <property type="entry name" value="UPF0309"/>
    <property type="match status" value="1"/>
</dbReference>